<name>A0A1H0IQ39_9HYPH</name>
<dbReference type="Proteomes" id="UP000198793">
    <property type="component" value="Unassembled WGS sequence"/>
</dbReference>
<feature type="region of interest" description="Disordered" evidence="1">
    <location>
        <begin position="100"/>
        <end position="140"/>
    </location>
</feature>
<evidence type="ECO:0000313" key="3">
    <source>
        <dbReference type="Proteomes" id="UP000198793"/>
    </source>
</evidence>
<keyword evidence="3" id="KW-1185">Reference proteome</keyword>
<sequence length="339" mass="35671">MSSETERLAREAEERRGQLDSTLESLKNRFTPGQIVDEVASYVRNGQGAEMVSNLNRQVRDNPLALGLVGAGIAWLLLGQGVRDSGSRHLSLGDRDRRRDWSMDRDWGTDHWREDDRDNRFEGADHASGPGIGSRLSSAGSSVASGLSSAGSTVSDSLSSAGSSISGAAHSAGESISSAASQVSDGASRLGHDVRDAAYDAGRAGYRTAAYAGDRVSELGRRAQRTFVDTLHEEPLILGAIAVAVGAAIGAALPSTRTEDELLGETRDRLRDDALGYGRETLDKASHVAERALHAGDQEAEKHGLKPKGDGETLAEKVSAVAGAAVNTAKDEARKEGLA</sequence>
<dbReference type="RefSeq" id="WP_090673934.1">
    <property type="nucleotide sequence ID" value="NZ_FNIT01000005.1"/>
</dbReference>
<dbReference type="InterPro" id="IPR022062">
    <property type="entry name" value="DUF3618"/>
</dbReference>
<evidence type="ECO:0000256" key="1">
    <source>
        <dbReference type="SAM" id="MobiDB-lite"/>
    </source>
</evidence>
<accession>A0A1H0IQ39</accession>
<reference evidence="2 3" key="1">
    <citation type="submission" date="2016-10" db="EMBL/GenBank/DDBJ databases">
        <authorList>
            <person name="de Groot N.N."/>
        </authorList>
    </citation>
    <scope>NUCLEOTIDE SEQUENCE [LARGE SCALE GENOMIC DNA]</scope>
    <source>
        <strain evidence="3">L7-484,KACC 16230,DSM 25025</strain>
    </source>
</reference>
<protein>
    <recommendedName>
        <fullName evidence="4">Membrane-anchored ribosome-binding protein, inhibits growth in stationary phase, ElaB/YqjD/DUF883 family</fullName>
    </recommendedName>
</protein>
<evidence type="ECO:0008006" key="4">
    <source>
        <dbReference type="Google" id="ProtNLM"/>
    </source>
</evidence>
<dbReference type="Pfam" id="PF12277">
    <property type="entry name" value="DUF3618"/>
    <property type="match status" value="1"/>
</dbReference>
<organism evidence="2 3">
    <name type="scientific">Aureimonas jatrophae</name>
    <dbReference type="NCBI Taxonomy" id="1166073"/>
    <lineage>
        <taxon>Bacteria</taxon>
        <taxon>Pseudomonadati</taxon>
        <taxon>Pseudomonadota</taxon>
        <taxon>Alphaproteobacteria</taxon>
        <taxon>Hyphomicrobiales</taxon>
        <taxon>Aurantimonadaceae</taxon>
        <taxon>Aureimonas</taxon>
    </lineage>
</organism>
<evidence type="ECO:0000313" key="2">
    <source>
        <dbReference type="EMBL" id="SDO33516.1"/>
    </source>
</evidence>
<gene>
    <name evidence="2" type="ORF">SAMN05192530_105273</name>
</gene>
<dbReference type="AlphaFoldDB" id="A0A1H0IQ39"/>
<dbReference type="OrthoDB" id="7471221at2"/>
<proteinExistence type="predicted"/>
<feature type="compositionally biased region" description="Basic and acidic residues" evidence="1">
    <location>
        <begin position="100"/>
        <end position="125"/>
    </location>
</feature>
<dbReference type="EMBL" id="FNIT01000005">
    <property type="protein sequence ID" value="SDO33516.1"/>
    <property type="molecule type" value="Genomic_DNA"/>
</dbReference>
<dbReference type="STRING" id="1166073.SAMN05192530_105273"/>